<dbReference type="Proteomes" id="UP000663868">
    <property type="component" value="Unassembled WGS sequence"/>
</dbReference>
<keyword evidence="4" id="KW-0297">G-protein coupled receptor</keyword>
<keyword evidence="7" id="KW-0807">Transducer</keyword>
<feature type="transmembrane region" description="Helical" evidence="8">
    <location>
        <begin position="226"/>
        <end position="246"/>
    </location>
</feature>
<dbReference type="PANTHER" id="PTHR24243:SF230">
    <property type="entry name" value="G-PROTEIN COUPLED RECEPTORS FAMILY 1 PROFILE DOMAIN-CONTAINING PROTEIN"/>
    <property type="match status" value="1"/>
</dbReference>
<comment type="caution">
    <text evidence="10">The sequence shown here is derived from an EMBL/GenBank/DDBJ whole genome shotgun (WGS) entry which is preliminary data.</text>
</comment>
<evidence type="ECO:0000256" key="1">
    <source>
        <dbReference type="ARBA" id="ARBA00004141"/>
    </source>
</evidence>
<protein>
    <recommendedName>
        <fullName evidence="9">G-protein coupled receptors family 1 profile domain-containing protein</fullName>
    </recommendedName>
</protein>
<dbReference type="InterPro" id="IPR000276">
    <property type="entry name" value="GPCR_Rhodpsn"/>
</dbReference>
<evidence type="ECO:0000256" key="8">
    <source>
        <dbReference type="SAM" id="Phobius"/>
    </source>
</evidence>
<dbReference type="EMBL" id="CAJOBB010000451">
    <property type="protein sequence ID" value="CAF3682510.1"/>
    <property type="molecule type" value="Genomic_DNA"/>
</dbReference>
<proteinExistence type="predicted"/>
<dbReference type="InterPro" id="IPR017452">
    <property type="entry name" value="GPCR_Rhodpsn_7TM"/>
</dbReference>
<dbReference type="GO" id="GO:0005886">
    <property type="term" value="C:plasma membrane"/>
    <property type="evidence" value="ECO:0007669"/>
    <property type="project" value="TreeGrafter"/>
</dbReference>
<dbReference type="AlphaFoldDB" id="A0A813MAV6"/>
<evidence type="ECO:0000256" key="6">
    <source>
        <dbReference type="ARBA" id="ARBA00023170"/>
    </source>
</evidence>
<keyword evidence="5 8" id="KW-0472">Membrane</keyword>
<evidence type="ECO:0000313" key="11">
    <source>
        <dbReference type="EMBL" id="CAF3682510.1"/>
    </source>
</evidence>
<dbReference type="PANTHER" id="PTHR24243">
    <property type="entry name" value="G-PROTEIN COUPLED RECEPTOR"/>
    <property type="match status" value="1"/>
</dbReference>
<organism evidence="10 12">
    <name type="scientific">Adineta steineri</name>
    <dbReference type="NCBI Taxonomy" id="433720"/>
    <lineage>
        <taxon>Eukaryota</taxon>
        <taxon>Metazoa</taxon>
        <taxon>Spiralia</taxon>
        <taxon>Gnathifera</taxon>
        <taxon>Rotifera</taxon>
        <taxon>Eurotatoria</taxon>
        <taxon>Bdelloidea</taxon>
        <taxon>Adinetida</taxon>
        <taxon>Adinetidae</taxon>
        <taxon>Adineta</taxon>
    </lineage>
</organism>
<comment type="subcellular location">
    <subcellularLocation>
        <location evidence="1">Membrane</location>
        <topology evidence="1">Multi-pass membrane protein</topology>
    </subcellularLocation>
</comment>
<dbReference type="Gene3D" id="1.20.1070.10">
    <property type="entry name" value="Rhodopsin 7-helix transmembrane proteins"/>
    <property type="match status" value="1"/>
</dbReference>
<dbReference type="Pfam" id="PF00001">
    <property type="entry name" value="7tm_1"/>
    <property type="match status" value="1"/>
</dbReference>
<evidence type="ECO:0000313" key="12">
    <source>
        <dbReference type="Proteomes" id="UP000663860"/>
    </source>
</evidence>
<dbReference type="EMBL" id="CAJNOE010000005">
    <property type="protein sequence ID" value="CAF0716663.1"/>
    <property type="molecule type" value="Genomic_DNA"/>
</dbReference>
<keyword evidence="6" id="KW-0675">Receptor</keyword>
<dbReference type="SUPFAM" id="SSF81321">
    <property type="entry name" value="Family A G protein-coupled receptor-like"/>
    <property type="match status" value="1"/>
</dbReference>
<evidence type="ECO:0000259" key="9">
    <source>
        <dbReference type="PROSITE" id="PS50262"/>
    </source>
</evidence>
<evidence type="ECO:0000256" key="7">
    <source>
        <dbReference type="ARBA" id="ARBA00023224"/>
    </source>
</evidence>
<evidence type="ECO:0000256" key="5">
    <source>
        <dbReference type="ARBA" id="ARBA00023136"/>
    </source>
</evidence>
<evidence type="ECO:0000256" key="3">
    <source>
        <dbReference type="ARBA" id="ARBA00022989"/>
    </source>
</evidence>
<gene>
    <name evidence="10" type="ORF">IZO911_LOCUS1171</name>
    <name evidence="11" type="ORF">KXQ929_LOCUS9771</name>
</gene>
<dbReference type="GO" id="GO:0004930">
    <property type="term" value="F:G protein-coupled receptor activity"/>
    <property type="evidence" value="ECO:0007669"/>
    <property type="project" value="UniProtKB-KW"/>
</dbReference>
<feature type="transmembrane region" description="Helical" evidence="8">
    <location>
        <begin position="266"/>
        <end position="291"/>
    </location>
</feature>
<feature type="transmembrane region" description="Helical" evidence="8">
    <location>
        <begin position="16"/>
        <end position="38"/>
    </location>
</feature>
<dbReference type="PROSITE" id="PS50262">
    <property type="entry name" value="G_PROTEIN_RECEP_F1_2"/>
    <property type="match status" value="1"/>
</dbReference>
<accession>A0A813MAV6</accession>
<feature type="transmembrane region" description="Helical" evidence="8">
    <location>
        <begin position="179"/>
        <end position="205"/>
    </location>
</feature>
<evidence type="ECO:0000313" key="10">
    <source>
        <dbReference type="EMBL" id="CAF0716663.1"/>
    </source>
</evidence>
<feature type="domain" description="G-protein coupled receptors family 1 profile" evidence="9">
    <location>
        <begin position="31"/>
        <end position="288"/>
    </location>
</feature>
<sequence>MASTFIASLDFVRKEIVIYFDIPIFIMSIIGGCLNLIIFLSLKTFRQSSCAFYLTIKSAYDLGLTIESLLPYIMRWGFGTDWGLQSLFFCKIRNGMATVFQSGSITCLCLAVIDQYFATCSRVHWRKCCNIKLAHRLTAIFTIIWILQGIPYVVFYNHIISPSTNTTACEITNEKFNEYLIYGYYFTISNLLPFISIIFGFMAYYNARYLTHRTVPLIRHELDKQLTVMVLVQVLINFCTVLPFSTANMLKKITATSSDPIFQAKISFAASVTLSFYYLSCASPFYTYICVSQRFRQQLKYVLFEMHIKRYWQKRIIHNQIAVEITTNV</sequence>
<dbReference type="Proteomes" id="UP000663860">
    <property type="component" value="Unassembled WGS sequence"/>
</dbReference>
<feature type="transmembrane region" description="Helical" evidence="8">
    <location>
        <begin position="137"/>
        <end position="159"/>
    </location>
</feature>
<name>A0A813MAV6_9BILA</name>
<evidence type="ECO:0000256" key="2">
    <source>
        <dbReference type="ARBA" id="ARBA00022692"/>
    </source>
</evidence>
<evidence type="ECO:0000256" key="4">
    <source>
        <dbReference type="ARBA" id="ARBA00023040"/>
    </source>
</evidence>
<reference evidence="10" key="1">
    <citation type="submission" date="2021-02" db="EMBL/GenBank/DDBJ databases">
        <authorList>
            <person name="Nowell W R."/>
        </authorList>
    </citation>
    <scope>NUCLEOTIDE SEQUENCE</scope>
</reference>
<keyword evidence="2 8" id="KW-0812">Transmembrane</keyword>
<keyword evidence="3 8" id="KW-1133">Transmembrane helix</keyword>